<name>A0ABR1YUT7_9PEZI</name>
<keyword evidence="2" id="KW-0812">Transmembrane</keyword>
<proteinExistence type="predicted"/>
<evidence type="ECO:0000313" key="4">
    <source>
        <dbReference type="EMBL" id="KAK8239965.1"/>
    </source>
</evidence>
<dbReference type="InterPro" id="IPR040841">
    <property type="entry name" value="Luciferase_dom"/>
</dbReference>
<dbReference type="PANTHER" id="PTHR38695">
    <property type="entry name" value="AMINO ACID PERMEASE_ SLC12A DOMAIN-CONTAINING PROTEIN"/>
    <property type="match status" value="1"/>
</dbReference>
<keyword evidence="2" id="KW-0472">Membrane</keyword>
<feature type="transmembrane region" description="Helical" evidence="2">
    <location>
        <begin position="32"/>
        <end position="52"/>
    </location>
</feature>
<feature type="compositionally biased region" description="Low complexity" evidence="1">
    <location>
        <begin position="7"/>
        <end position="25"/>
    </location>
</feature>
<feature type="compositionally biased region" description="Basic and acidic residues" evidence="1">
    <location>
        <begin position="281"/>
        <end position="305"/>
    </location>
</feature>
<protein>
    <recommendedName>
        <fullName evidence="3">Luciferase domain-containing protein</fullName>
    </recommendedName>
</protein>
<accession>A0ABR1YUT7</accession>
<dbReference type="Proteomes" id="UP001492380">
    <property type="component" value="Unassembled WGS sequence"/>
</dbReference>
<dbReference type="InterPro" id="IPR048273">
    <property type="entry name" value="Luciferase"/>
</dbReference>
<dbReference type="Pfam" id="PF17648">
    <property type="entry name" value="Luciferase"/>
    <property type="match status" value="1"/>
</dbReference>
<comment type="caution">
    <text evidence="4">The sequence shown here is derived from an EMBL/GenBank/DDBJ whole genome shotgun (WGS) entry which is preliminary data.</text>
</comment>
<gene>
    <name evidence="4" type="ORF">HDK90DRAFT_463615</name>
</gene>
<sequence>MTLRGYTFSNTSTPTTPITPSTPTTASSIKPLSPLLLLPLVFLALLTPLLALHTYRDYHAFLALGAGGTPHNFGGYLRIKLLALFALRNPRSPAPVPADLRATGYLDAETLGVRRGARPLVRGIAPHRQVSDKMGEGENGGVVFAAMMARLRALAATPAHGLVEGTSCFEKHGTGLFSTRALTRTCRGEVCHIHASDGSLHLTLYPGDAKAVIERGWGERHPLARGGWFRRFVPRGFVMIYAPRDEAEMEVVERIVKASVWWVSGVCVGGEGEGEGLQGRARSEKDDLAREVTRGREDRRDSVTTEKDGFCLGCRRKFDGDSYSAFGS</sequence>
<keyword evidence="2" id="KW-1133">Transmembrane helix</keyword>
<evidence type="ECO:0000313" key="5">
    <source>
        <dbReference type="Proteomes" id="UP001492380"/>
    </source>
</evidence>
<organism evidence="4 5">
    <name type="scientific">Phyllosticta capitalensis</name>
    <dbReference type="NCBI Taxonomy" id="121624"/>
    <lineage>
        <taxon>Eukaryota</taxon>
        <taxon>Fungi</taxon>
        <taxon>Dikarya</taxon>
        <taxon>Ascomycota</taxon>
        <taxon>Pezizomycotina</taxon>
        <taxon>Dothideomycetes</taxon>
        <taxon>Dothideomycetes incertae sedis</taxon>
        <taxon>Botryosphaeriales</taxon>
        <taxon>Phyllostictaceae</taxon>
        <taxon>Phyllosticta</taxon>
    </lineage>
</organism>
<feature type="region of interest" description="Disordered" evidence="1">
    <location>
        <begin position="1"/>
        <end position="25"/>
    </location>
</feature>
<evidence type="ECO:0000256" key="1">
    <source>
        <dbReference type="SAM" id="MobiDB-lite"/>
    </source>
</evidence>
<evidence type="ECO:0000259" key="3">
    <source>
        <dbReference type="Pfam" id="PF17648"/>
    </source>
</evidence>
<keyword evidence="5" id="KW-1185">Reference proteome</keyword>
<feature type="region of interest" description="Disordered" evidence="1">
    <location>
        <begin position="274"/>
        <end position="305"/>
    </location>
</feature>
<feature type="domain" description="Luciferase" evidence="3">
    <location>
        <begin position="187"/>
        <end position="259"/>
    </location>
</feature>
<evidence type="ECO:0000256" key="2">
    <source>
        <dbReference type="SAM" id="Phobius"/>
    </source>
</evidence>
<reference evidence="4 5" key="1">
    <citation type="submission" date="2024-04" db="EMBL/GenBank/DDBJ databases">
        <title>Phyllosticta paracitricarpa is synonymous to the EU quarantine fungus P. citricarpa based on phylogenomic analyses.</title>
        <authorList>
            <consortium name="Lawrence Berkeley National Laboratory"/>
            <person name="Van Ingen-Buijs V.A."/>
            <person name="Van Westerhoven A.C."/>
            <person name="Haridas S."/>
            <person name="Skiadas P."/>
            <person name="Martin F."/>
            <person name="Groenewald J.Z."/>
            <person name="Crous P.W."/>
            <person name="Seidl M.F."/>
        </authorList>
    </citation>
    <scope>NUCLEOTIDE SEQUENCE [LARGE SCALE GENOMIC DNA]</scope>
    <source>
        <strain evidence="4 5">CBS 123374</strain>
    </source>
</reference>
<dbReference type="PANTHER" id="PTHR38695:SF1">
    <property type="entry name" value="AMINO ACID PERMEASE_ SLC12A DOMAIN-CONTAINING PROTEIN"/>
    <property type="match status" value="1"/>
</dbReference>
<dbReference type="EMBL" id="JBBWRZ010000003">
    <property type="protein sequence ID" value="KAK8239965.1"/>
    <property type="molecule type" value="Genomic_DNA"/>
</dbReference>